<comment type="caution">
    <text evidence="1">The sequence shown here is derived from an EMBL/GenBank/DDBJ whole genome shotgun (WGS) entry which is preliminary data.</text>
</comment>
<proteinExistence type="predicted"/>
<protein>
    <submittedName>
        <fullName evidence="1">Uncharacterized protein</fullName>
    </submittedName>
</protein>
<reference evidence="1 2" key="1">
    <citation type="journal article" date="2010" name="Syst. Appl. Microbiol.">
        <title>Four new species of Chryseobacterium from the rhizosphere of coastal sand dune plants, Chryseobacterium elymi sp. nov., Chryseobacterium hagamense sp. nov., Chryseobacterium lathyri sp. nov. and Chryseobacterium rhizosphaerae sp. nov.</title>
        <authorList>
            <person name="Cho S.H."/>
            <person name="Lee K.S."/>
            <person name="Shin D.S."/>
            <person name="Han J.H."/>
            <person name="Park K.S."/>
            <person name="Lee C.H."/>
            <person name="Park K.H."/>
            <person name="Kim S.B."/>
        </authorList>
    </citation>
    <scope>NUCLEOTIDE SEQUENCE [LARGE SCALE GENOMIC DNA]</scope>
    <source>
        <strain evidence="1 2">KCTC 22547</strain>
    </source>
</reference>
<name>A0A3D9DQX9_9FLAO</name>
<evidence type="ECO:0000313" key="1">
    <source>
        <dbReference type="EMBL" id="REC80424.1"/>
    </source>
</evidence>
<sequence length="117" mass="13851">MSYKFKKISYSAPNIEPLWQYGVEVSDKTISALEHIESWSWTSEEVQNMLDEINSITNKDFEYSVEVGHLLIVADKEETHLFNLLNREQKKADIIWSTEKFVQFLKDFKDFLQKNGR</sequence>
<dbReference type="Proteomes" id="UP000257030">
    <property type="component" value="Unassembled WGS sequence"/>
</dbReference>
<keyword evidence="2" id="KW-1185">Reference proteome</keyword>
<dbReference type="OrthoDB" id="1449877at2"/>
<dbReference type="EMBL" id="QNUH01000001">
    <property type="protein sequence ID" value="REC80424.1"/>
    <property type="molecule type" value="Genomic_DNA"/>
</dbReference>
<organism evidence="1 2">
    <name type="scientific">Chryseobacterium elymi</name>
    <dbReference type="NCBI Taxonomy" id="395936"/>
    <lineage>
        <taxon>Bacteria</taxon>
        <taxon>Pseudomonadati</taxon>
        <taxon>Bacteroidota</taxon>
        <taxon>Flavobacteriia</taxon>
        <taxon>Flavobacteriales</taxon>
        <taxon>Weeksellaceae</taxon>
        <taxon>Chryseobacterium group</taxon>
        <taxon>Chryseobacterium</taxon>
    </lineage>
</organism>
<dbReference type="RefSeq" id="WP_116010363.1">
    <property type="nucleotide sequence ID" value="NZ_QNUH01000001.1"/>
</dbReference>
<dbReference type="AlphaFoldDB" id="A0A3D9DQX9"/>
<evidence type="ECO:0000313" key="2">
    <source>
        <dbReference type="Proteomes" id="UP000257030"/>
    </source>
</evidence>
<gene>
    <name evidence="1" type="ORF">DRF60_01565</name>
</gene>
<accession>A0A3D9DQX9</accession>